<dbReference type="InterPro" id="IPR013217">
    <property type="entry name" value="Methyltransf_12"/>
</dbReference>
<proteinExistence type="predicted"/>
<dbReference type="CDD" id="cd02440">
    <property type="entry name" value="AdoMet_MTases"/>
    <property type="match status" value="1"/>
</dbReference>
<dbReference type="GO" id="GO:0032259">
    <property type="term" value="P:methylation"/>
    <property type="evidence" value="ECO:0007669"/>
    <property type="project" value="UniProtKB-KW"/>
</dbReference>
<dbReference type="Pfam" id="PF08242">
    <property type="entry name" value="Methyltransf_12"/>
    <property type="match status" value="1"/>
</dbReference>
<evidence type="ECO:0000256" key="1">
    <source>
        <dbReference type="SAM" id="MobiDB-lite"/>
    </source>
</evidence>
<organism evidence="3 4">
    <name type="scientific">Svornostia abyssi</name>
    <dbReference type="NCBI Taxonomy" id="2898438"/>
    <lineage>
        <taxon>Bacteria</taxon>
        <taxon>Bacillati</taxon>
        <taxon>Actinomycetota</taxon>
        <taxon>Thermoleophilia</taxon>
        <taxon>Solirubrobacterales</taxon>
        <taxon>Baekduiaceae</taxon>
        <taxon>Svornostia</taxon>
    </lineage>
</organism>
<dbReference type="PANTHER" id="PTHR37886">
    <property type="entry name" value="S-ADENOSYL-L-METHIONINE-DEPENDENT METHYLTRANSFERASES SUPERFAMILY PROTEIN"/>
    <property type="match status" value="1"/>
</dbReference>
<dbReference type="SUPFAM" id="SSF53335">
    <property type="entry name" value="S-adenosyl-L-methionine-dependent methyltransferases"/>
    <property type="match status" value="1"/>
</dbReference>
<keyword evidence="3" id="KW-0808">Transferase</keyword>
<feature type="compositionally biased region" description="Basic and acidic residues" evidence="1">
    <location>
        <begin position="1"/>
        <end position="15"/>
    </location>
</feature>
<keyword evidence="3" id="KW-0489">Methyltransferase</keyword>
<keyword evidence="4" id="KW-1185">Reference proteome</keyword>
<reference evidence="4" key="1">
    <citation type="submission" date="2021-11" db="EMBL/GenBank/DDBJ databases">
        <title>Cultivation dependent microbiological survey of springs from the worlds oldest radium mine currently devoted to the extraction of radon-saturated water.</title>
        <authorList>
            <person name="Kapinusova G."/>
            <person name="Smrhova T."/>
            <person name="Strejcek M."/>
            <person name="Suman J."/>
            <person name="Jani K."/>
            <person name="Pajer P."/>
            <person name="Uhlik O."/>
        </authorList>
    </citation>
    <scope>NUCLEOTIDE SEQUENCE [LARGE SCALE GENOMIC DNA]</scope>
    <source>
        <strain evidence="4">J379</strain>
    </source>
</reference>
<evidence type="ECO:0000313" key="4">
    <source>
        <dbReference type="Proteomes" id="UP001058860"/>
    </source>
</evidence>
<dbReference type="GO" id="GO:0008168">
    <property type="term" value="F:methyltransferase activity"/>
    <property type="evidence" value="ECO:0007669"/>
    <property type="project" value="UniProtKB-KW"/>
</dbReference>
<accession>A0ABY5PGG0</accession>
<dbReference type="PANTHER" id="PTHR37886:SF1">
    <property type="entry name" value="S-ADENOSYL-L-METHIONINE-DEPENDENT METHYLTRANSFERASES SUPERFAMILY PROTEIN"/>
    <property type="match status" value="1"/>
</dbReference>
<feature type="domain" description="Methyltransferase type 12" evidence="2">
    <location>
        <begin position="290"/>
        <end position="391"/>
    </location>
</feature>
<gene>
    <name evidence="3" type="ORF">LRS13_22995</name>
</gene>
<dbReference type="Proteomes" id="UP001058860">
    <property type="component" value="Chromosome"/>
</dbReference>
<dbReference type="EMBL" id="CP088295">
    <property type="protein sequence ID" value="UUY03502.1"/>
    <property type="molecule type" value="Genomic_DNA"/>
</dbReference>
<sequence length="475" mass="52270">MDHVDGPLDGGRRPSAESGCPWDEILDQELSAVRQRLRGEPIGVRWMVEHGRCEVGAARGVTPGEDGLVDLPAEFSHRIRHAPDAPDAVGAELEERLRQSRVVRIEGVAEDVQIFAGWVDRRQLDGGNDSHAVADTCRHRGADAVDRVVVGEGEQLDAGGRSTGDDLLRRQCPVGVRRMGLKVEAQGESWRDRVEPVATGFAVVLRSCDRPLWEWVSAFSIPSMSALTYRARRLWFRATNAPRARKLVMRVSPSARRHAQVGPPQAWKAKRDFQIAFLKQRGLLPEHRLLDFGCGTLRGGIPLIAYLEPGNYVGLDAREEVLPEAREELRAAGMEERRPLLLVSEHPDEAPFPAGMRFDRIWAFSVLIHLSDDILERALRMIAERLTPDGEFYANVNIGQRPELTWERFPVVTRPLSFYRGAAARHGLSVDTVGTLATLGERSGAGGEQVMLCFTRASEVAVSAGAGGADAGASD</sequence>
<feature type="region of interest" description="Disordered" evidence="1">
    <location>
        <begin position="1"/>
        <end position="20"/>
    </location>
</feature>
<evidence type="ECO:0000313" key="3">
    <source>
        <dbReference type="EMBL" id="UUY03502.1"/>
    </source>
</evidence>
<dbReference type="Gene3D" id="3.40.50.150">
    <property type="entry name" value="Vaccinia Virus protein VP39"/>
    <property type="match status" value="1"/>
</dbReference>
<evidence type="ECO:0000259" key="2">
    <source>
        <dbReference type="Pfam" id="PF08242"/>
    </source>
</evidence>
<dbReference type="InterPro" id="IPR029063">
    <property type="entry name" value="SAM-dependent_MTases_sf"/>
</dbReference>
<name>A0ABY5PGG0_9ACTN</name>
<protein>
    <submittedName>
        <fullName evidence="3">Class I SAM-dependent methyltransferase</fullName>
    </submittedName>
</protein>